<sequence>MNIAIVGMAGVFPGADSVEKYWENLCAGKDTITRTGGPVQCEGYMKINAFGSIDGMYRFDAEFFGMGERDAMETDPQERYMMMMAHHAMEDAGITVGENDDRIGLVCGAKENEYAYRRYYQTGLTGIERETAKMYLGASLATRTAYKLNFQGPVVQLRATCATGLAAAHLACGFLESGEADVMLAGAVNLSPQNRYYAYMDGGITSADGRGRAFSEDASGCIPGDGAAVVVLKRYEDAVRDHDRIYAVIKGSALRNDGSVKMGFSAPSRTAEFRTVSDALQSAEIKPEQVDMVETHGTATKLGDMVELGALRRIFKPEQKLILGAVKNNIGHLNYAAGIAGLVKTALVLKNRTVPPVVNSEHVSKAAEEGGFVLNRECISLEGRHPEYPLTAGVSSFGIGGNNVHMVLQACPKEEKVGEPQEKMLFFLSAMTENSLKTYEEKFAEWAGGHPEQWQNAAYTLCAGRRAMACRSILVAENKGGSITVKPYEAVGEADEKEYTLTAFTADELEKAADTFLAGGVITAERATDADVHIISLPKYCFADTEYDLFAGEEETSETAQASSESAENVTPMQAVTDIITEVTGCSFSPEDDIEATGLDSLTFVIVCSKIEARYGVSCASIDLFAYDTTGELLNDITERIGEVKSDTVGEDNGPKQDMTVEDLLDLIS</sequence>
<dbReference type="EMBL" id="ADKM02000110">
    <property type="protein sequence ID" value="EGC02139.1"/>
    <property type="molecule type" value="Genomic_DNA"/>
</dbReference>
<dbReference type="Pfam" id="PF00109">
    <property type="entry name" value="ketoacyl-synt"/>
    <property type="match status" value="1"/>
</dbReference>
<name>E9SEZ0_RUMAL</name>
<protein>
    <submittedName>
        <fullName evidence="6">Beta-ketoacyl synthase, N-terminal domain protein</fullName>
    </submittedName>
</protein>
<dbReference type="SMART" id="SM00825">
    <property type="entry name" value="PKS_KS"/>
    <property type="match status" value="1"/>
</dbReference>
<reference evidence="6 7" key="1">
    <citation type="submission" date="2011-02" db="EMBL/GenBank/DDBJ databases">
        <authorList>
            <person name="Nelson K.E."/>
            <person name="Sutton G."/>
            <person name="Torralba M."/>
            <person name="Durkin S."/>
            <person name="Harkins D."/>
            <person name="Montgomery R."/>
            <person name="Ziemer C."/>
            <person name="Klaassens E."/>
            <person name="Ocuiv P."/>
            <person name="Morrison M."/>
        </authorList>
    </citation>
    <scope>NUCLEOTIDE SEQUENCE [LARGE SCALE GENOMIC DNA]</scope>
    <source>
        <strain evidence="6 7">8</strain>
    </source>
</reference>
<evidence type="ECO:0000256" key="1">
    <source>
        <dbReference type="ARBA" id="ARBA00022450"/>
    </source>
</evidence>
<dbReference type="AlphaFoldDB" id="E9SEZ0"/>
<accession>E9SEZ0</accession>
<dbReference type="Gene3D" id="1.10.1240.100">
    <property type="match status" value="1"/>
</dbReference>
<dbReference type="Pfam" id="PF16197">
    <property type="entry name" value="KAsynt_C_assoc"/>
    <property type="match status" value="1"/>
</dbReference>
<dbReference type="Gene3D" id="3.40.47.10">
    <property type="match status" value="1"/>
</dbReference>
<keyword evidence="1" id="KW-0596">Phosphopantetheine</keyword>
<evidence type="ECO:0000259" key="4">
    <source>
        <dbReference type="PROSITE" id="PS50075"/>
    </source>
</evidence>
<feature type="domain" description="Ketosynthase family 3 (KS3)" evidence="5">
    <location>
        <begin position="1"/>
        <end position="410"/>
    </location>
</feature>
<keyword evidence="7" id="KW-1185">Reference proteome</keyword>
<keyword evidence="3" id="KW-0808">Transferase</keyword>
<dbReference type="PROSITE" id="PS52004">
    <property type="entry name" value="KS3_2"/>
    <property type="match status" value="1"/>
</dbReference>
<dbReference type="InterPro" id="IPR036736">
    <property type="entry name" value="ACP-like_sf"/>
</dbReference>
<dbReference type="InterPro" id="IPR032821">
    <property type="entry name" value="PKS_assoc"/>
</dbReference>
<keyword evidence="2" id="KW-0597">Phosphoprotein</keyword>
<comment type="caution">
    <text evidence="6">The sequence shown here is derived from an EMBL/GenBank/DDBJ whole genome shotgun (WGS) entry which is preliminary data.</text>
</comment>
<dbReference type="InterPro" id="IPR014031">
    <property type="entry name" value="Ketoacyl_synth_C"/>
</dbReference>
<dbReference type="Proteomes" id="UP000004259">
    <property type="component" value="Unassembled WGS sequence"/>
</dbReference>
<dbReference type="CDD" id="cd00833">
    <property type="entry name" value="PKS"/>
    <property type="match status" value="1"/>
</dbReference>
<dbReference type="PANTHER" id="PTHR43775:SF37">
    <property type="entry name" value="SI:DKEY-61P9.11"/>
    <property type="match status" value="1"/>
</dbReference>
<gene>
    <name evidence="6" type="ORF">CUS_5645</name>
</gene>
<dbReference type="SUPFAM" id="SSF53901">
    <property type="entry name" value="Thiolase-like"/>
    <property type="match status" value="1"/>
</dbReference>
<evidence type="ECO:0000256" key="2">
    <source>
        <dbReference type="ARBA" id="ARBA00022553"/>
    </source>
</evidence>
<dbReference type="PANTHER" id="PTHR43775">
    <property type="entry name" value="FATTY ACID SYNTHASE"/>
    <property type="match status" value="1"/>
</dbReference>
<dbReference type="OrthoDB" id="2203190at2"/>
<evidence type="ECO:0000256" key="3">
    <source>
        <dbReference type="ARBA" id="ARBA00022679"/>
    </source>
</evidence>
<dbReference type="SUPFAM" id="SSF47336">
    <property type="entry name" value="ACP-like"/>
    <property type="match status" value="1"/>
</dbReference>
<dbReference type="Pfam" id="PF00550">
    <property type="entry name" value="PP-binding"/>
    <property type="match status" value="1"/>
</dbReference>
<dbReference type="InterPro" id="IPR014030">
    <property type="entry name" value="Ketoacyl_synth_N"/>
</dbReference>
<dbReference type="InterPro" id="IPR016039">
    <property type="entry name" value="Thiolase-like"/>
</dbReference>
<dbReference type="Gene3D" id="1.10.1200.10">
    <property type="entry name" value="ACP-like"/>
    <property type="match status" value="1"/>
</dbReference>
<dbReference type="GO" id="GO:0006633">
    <property type="term" value="P:fatty acid biosynthetic process"/>
    <property type="evidence" value="ECO:0007669"/>
    <property type="project" value="TreeGrafter"/>
</dbReference>
<dbReference type="RefSeq" id="WP_002851515.1">
    <property type="nucleotide sequence ID" value="NZ_ADKM02000110.1"/>
</dbReference>
<dbReference type="STRING" id="246199.CUS_5645"/>
<feature type="domain" description="Carrier" evidence="4">
    <location>
        <begin position="567"/>
        <end position="641"/>
    </location>
</feature>
<dbReference type="InterPro" id="IPR050091">
    <property type="entry name" value="PKS_NRPS_Biosynth_Enz"/>
</dbReference>
<evidence type="ECO:0000313" key="7">
    <source>
        <dbReference type="Proteomes" id="UP000004259"/>
    </source>
</evidence>
<dbReference type="GO" id="GO:0004312">
    <property type="term" value="F:fatty acid synthase activity"/>
    <property type="evidence" value="ECO:0007669"/>
    <property type="project" value="TreeGrafter"/>
</dbReference>
<organism evidence="6 7">
    <name type="scientific">Ruminococcus albus 8</name>
    <dbReference type="NCBI Taxonomy" id="246199"/>
    <lineage>
        <taxon>Bacteria</taxon>
        <taxon>Bacillati</taxon>
        <taxon>Bacillota</taxon>
        <taxon>Clostridia</taxon>
        <taxon>Eubacteriales</taxon>
        <taxon>Oscillospiraceae</taxon>
        <taxon>Ruminococcus</taxon>
    </lineage>
</organism>
<dbReference type="eggNOG" id="COG3321">
    <property type="taxonomic scope" value="Bacteria"/>
</dbReference>
<proteinExistence type="predicted"/>
<dbReference type="Pfam" id="PF02801">
    <property type="entry name" value="Ketoacyl-synt_C"/>
    <property type="match status" value="1"/>
</dbReference>
<dbReference type="InterPro" id="IPR009081">
    <property type="entry name" value="PP-bd_ACP"/>
</dbReference>
<evidence type="ECO:0000259" key="5">
    <source>
        <dbReference type="PROSITE" id="PS52004"/>
    </source>
</evidence>
<dbReference type="InterPro" id="IPR020841">
    <property type="entry name" value="PKS_Beta-ketoAc_synthase_dom"/>
</dbReference>
<evidence type="ECO:0000313" key="6">
    <source>
        <dbReference type="EMBL" id="EGC02139.1"/>
    </source>
</evidence>
<dbReference type="PROSITE" id="PS50075">
    <property type="entry name" value="CARRIER"/>
    <property type="match status" value="1"/>
</dbReference>